<protein>
    <submittedName>
        <fullName evidence="8">Fungal-specific transcription factor domain-containing protein</fullName>
    </submittedName>
</protein>
<dbReference type="PANTHER" id="PTHR37534">
    <property type="entry name" value="TRANSCRIPTIONAL ACTIVATOR PROTEIN UGA3"/>
    <property type="match status" value="1"/>
</dbReference>
<dbReference type="InterPro" id="IPR001138">
    <property type="entry name" value="Zn2Cys6_DnaBD"/>
</dbReference>
<organism evidence="8 9">
    <name type="scientific">Achaetomium macrosporum</name>
    <dbReference type="NCBI Taxonomy" id="79813"/>
    <lineage>
        <taxon>Eukaryota</taxon>
        <taxon>Fungi</taxon>
        <taxon>Dikarya</taxon>
        <taxon>Ascomycota</taxon>
        <taxon>Pezizomycotina</taxon>
        <taxon>Sordariomycetes</taxon>
        <taxon>Sordariomycetidae</taxon>
        <taxon>Sordariales</taxon>
        <taxon>Chaetomiaceae</taxon>
        <taxon>Achaetomium</taxon>
    </lineage>
</organism>
<dbReference type="InterPro" id="IPR021858">
    <property type="entry name" value="Fun_TF"/>
</dbReference>
<keyword evidence="9" id="KW-1185">Reference proteome</keyword>
<evidence type="ECO:0000259" key="7">
    <source>
        <dbReference type="PROSITE" id="PS50048"/>
    </source>
</evidence>
<dbReference type="GO" id="GO:0005634">
    <property type="term" value="C:nucleus"/>
    <property type="evidence" value="ECO:0007669"/>
    <property type="project" value="UniProtKB-SubCell"/>
</dbReference>
<evidence type="ECO:0000256" key="2">
    <source>
        <dbReference type="ARBA" id="ARBA00022833"/>
    </source>
</evidence>
<accession>A0AAN7CAM7</accession>
<dbReference type="Proteomes" id="UP001303760">
    <property type="component" value="Unassembled WGS sequence"/>
</dbReference>
<dbReference type="GO" id="GO:0008270">
    <property type="term" value="F:zinc ion binding"/>
    <property type="evidence" value="ECO:0007669"/>
    <property type="project" value="InterPro"/>
</dbReference>
<dbReference type="GO" id="GO:0000976">
    <property type="term" value="F:transcription cis-regulatory region binding"/>
    <property type="evidence" value="ECO:0007669"/>
    <property type="project" value="TreeGrafter"/>
</dbReference>
<evidence type="ECO:0000256" key="1">
    <source>
        <dbReference type="ARBA" id="ARBA00004123"/>
    </source>
</evidence>
<proteinExistence type="predicted"/>
<evidence type="ECO:0000256" key="4">
    <source>
        <dbReference type="ARBA" id="ARBA00023125"/>
    </source>
</evidence>
<reference evidence="8" key="2">
    <citation type="submission" date="2023-05" db="EMBL/GenBank/DDBJ databases">
        <authorList>
            <consortium name="Lawrence Berkeley National Laboratory"/>
            <person name="Steindorff A."/>
            <person name="Hensen N."/>
            <person name="Bonometti L."/>
            <person name="Westerberg I."/>
            <person name="Brannstrom I.O."/>
            <person name="Guillou S."/>
            <person name="Cros-Aarteil S."/>
            <person name="Calhoun S."/>
            <person name="Haridas S."/>
            <person name="Kuo A."/>
            <person name="Mondo S."/>
            <person name="Pangilinan J."/>
            <person name="Riley R."/>
            <person name="Labutti K."/>
            <person name="Andreopoulos B."/>
            <person name="Lipzen A."/>
            <person name="Chen C."/>
            <person name="Yanf M."/>
            <person name="Daum C."/>
            <person name="Ng V."/>
            <person name="Clum A."/>
            <person name="Ohm R."/>
            <person name="Martin F."/>
            <person name="Silar P."/>
            <person name="Natvig D."/>
            <person name="Lalanne C."/>
            <person name="Gautier V."/>
            <person name="Ament-Velasquez S.L."/>
            <person name="Kruys A."/>
            <person name="Hutchinson M.I."/>
            <person name="Powell A.J."/>
            <person name="Barry K."/>
            <person name="Miller A.N."/>
            <person name="Grigoriev I.V."/>
            <person name="Debuchy R."/>
            <person name="Gladieux P."/>
            <person name="Thoren M.H."/>
            <person name="Johannesson H."/>
        </authorList>
    </citation>
    <scope>NUCLEOTIDE SEQUENCE</scope>
    <source>
        <strain evidence="8">CBS 532.94</strain>
    </source>
</reference>
<name>A0AAN7CAM7_9PEZI</name>
<comment type="caution">
    <text evidence="8">The sequence shown here is derived from an EMBL/GenBank/DDBJ whole genome shotgun (WGS) entry which is preliminary data.</text>
</comment>
<dbReference type="AlphaFoldDB" id="A0AAN7CAM7"/>
<keyword evidence="4" id="KW-0238">DNA-binding</keyword>
<sequence length="501" mass="55620">MAGQGKRHCWECRRRCLVCDFTEPACKRCSASGIACPGYSHVKPTRIKWLAPGKVVSRARPRRNGLSPVPTLPLVDFPILFDITTEALNSCIYTDLAPIHELADGHNPHVYPLSTAILHRGATAPDYLRFGMLCMILSHRINRLRDGPQSKALTEKFYRYWGLAVCSLNEHLGREDARAGDMIIAGVMTLLITDVQNGTSLNWRCHLDGAYRLIMLRGGFSAVAGLRSLYPLLMSFWSLAVFGNTTSPASNLSMTDAHLSALPFLLDQYYAAPSPFQLCPLPLVAELVRISHLRKKAFSFTHSQPPPTPPTFNDTDPSLSLYDHDLSMSASAILARIQAFSPDLWSASKSPSSINPSARQDWLLIGQAYRAAAALYCLLSLQGLVDLDWRAPFTALQHARELRVFLTAGLLSRRIKRFLIWPLVLLGVCAGAGEEGVREFVRHGLEELSCFVGSSVPLTAKRVLEAFWRSAETGWDRCFERPYVFTAQIAVDTSPLYETSL</sequence>
<dbReference type="PANTHER" id="PTHR37534:SF48">
    <property type="entry name" value="FINGER DOMAIN PROTEIN, PUTATIVE-RELATED"/>
    <property type="match status" value="1"/>
</dbReference>
<evidence type="ECO:0000256" key="3">
    <source>
        <dbReference type="ARBA" id="ARBA00023015"/>
    </source>
</evidence>
<dbReference type="GO" id="GO:0045944">
    <property type="term" value="P:positive regulation of transcription by RNA polymerase II"/>
    <property type="evidence" value="ECO:0007669"/>
    <property type="project" value="TreeGrafter"/>
</dbReference>
<dbReference type="CDD" id="cd00067">
    <property type="entry name" value="GAL4"/>
    <property type="match status" value="1"/>
</dbReference>
<gene>
    <name evidence="8" type="ORF">C8A03DRAFT_43838</name>
</gene>
<keyword evidence="5" id="KW-0804">Transcription</keyword>
<comment type="subcellular location">
    <subcellularLocation>
        <location evidence="1">Nucleus</location>
    </subcellularLocation>
</comment>
<evidence type="ECO:0000313" key="8">
    <source>
        <dbReference type="EMBL" id="KAK4238425.1"/>
    </source>
</evidence>
<evidence type="ECO:0000256" key="5">
    <source>
        <dbReference type="ARBA" id="ARBA00023163"/>
    </source>
</evidence>
<evidence type="ECO:0000256" key="6">
    <source>
        <dbReference type="ARBA" id="ARBA00023242"/>
    </source>
</evidence>
<reference evidence="8" key="1">
    <citation type="journal article" date="2023" name="Mol. Phylogenet. Evol.">
        <title>Genome-scale phylogeny and comparative genomics of the fungal order Sordariales.</title>
        <authorList>
            <person name="Hensen N."/>
            <person name="Bonometti L."/>
            <person name="Westerberg I."/>
            <person name="Brannstrom I.O."/>
            <person name="Guillou S."/>
            <person name="Cros-Aarteil S."/>
            <person name="Calhoun S."/>
            <person name="Haridas S."/>
            <person name="Kuo A."/>
            <person name="Mondo S."/>
            <person name="Pangilinan J."/>
            <person name="Riley R."/>
            <person name="LaButti K."/>
            <person name="Andreopoulos B."/>
            <person name="Lipzen A."/>
            <person name="Chen C."/>
            <person name="Yan M."/>
            <person name="Daum C."/>
            <person name="Ng V."/>
            <person name="Clum A."/>
            <person name="Steindorff A."/>
            <person name="Ohm R.A."/>
            <person name="Martin F."/>
            <person name="Silar P."/>
            <person name="Natvig D.O."/>
            <person name="Lalanne C."/>
            <person name="Gautier V."/>
            <person name="Ament-Velasquez S.L."/>
            <person name="Kruys A."/>
            <person name="Hutchinson M.I."/>
            <person name="Powell A.J."/>
            <person name="Barry K."/>
            <person name="Miller A.N."/>
            <person name="Grigoriev I.V."/>
            <person name="Debuchy R."/>
            <person name="Gladieux P."/>
            <person name="Hiltunen Thoren M."/>
            <person name="Johannesson H."/>
        </authorList>
    </citation>
    <scope>NUCLEOTIDE SEQUENCE</scope>
    <source>
        <strain evidence="8">CBS 532.94</strain>
    </source>
</reference>
<feature type="domain" description="Zn(2)-C6 fungal-type" evidence="7">
    <location>
        <begin position="8"/>
        <end position="36"/>
    </location>
</feature>
<keyword evidence="2" id="KW-0862">Zinc</keyword>
<dbReference type="Pfam" id="PF11951">
    <property type="entry name" value="Fungal_trans_2"/>
    <property type="match status" value="1"/>
</dbReference>
<keyword evidence="6" id="KW-0539">Nucleus</keyword>
<keyword evidence="3" id="KW-0805">Transcription regulation</keyword>
<dbReference type="PROSITE" id="PS50048">
    <property type="entry name" value="ZN2_CY6_FUNGAL_2"/>
    <property type="match status" value="1"/>
</dbReference>
<evidence type="ECO:0000313" key="9">
    <source>
        <dbReference type="Proteomes" id="UP001303760"/>
    </source>
</evidence>
<dbReference type="GO" id="GO:0000981">
    <property type="term" value="F:DNA-binding transcription factor activity, RNA polymerase II-specific"/>
    <property type="evidence" value="ECO:0007669"/>
    <property type="project" value="InterPro"/>
</dbReference>
<dbReference type="EMBL" id="MU860096">
    <property type="protein sequence ID" value="KAK4238425.1"/>
    <property type="molecule type" value="Genomic_DNA"/>
</dbReference>